<dbReference type="PANTHER" id="PTHR33332">
    <property type="entry name" value="REVERSE TRANSCRIPTASE DOMAIN-CONTAINING PROTEIN"/>
    <property type="match status" value="1"/>
</dbReference>
<name>A0A147BAT0_IXORI</name>
<feature type="non-terminal residue" evidence="1">
    <location>
        <position position="1"/>
    </location>
</feature>
<dbReference type="AlphaFoldDB" id="A0A147BAT0"/>
<reference evidence="1" key="1">
    <citation type="journal article" date="2018" name="PLoS Negl. Trop. Dis.">
        <title>Sialome diversity of ticks revealed by RNAseq of single tick salivary glands.</title>
        <authorList>
            <person name="Perner J."/>
            <person name="Kropackova S."/>
            <person name="Kopacek P."/>
            <person name="Ribeiro J.M."/>
        </authorList>
    </citation>
    <scope>NUCLEOTIDE SEQUENCE</scope>
    <source>
        <strain evidence="1">Siblings of single egg batch collected in Ceske Budejovice</strain>
        <tissue evidence="1">Salivary glands</tissue>
    </source>
</reference>
<dbReference type="EMBL" id="GEGO01007514">
    <property type="protein sequence ID" value="JAR87890.1"/>
    <property type="molecule type" value="Transcribed_RNA"/>
</dbReference>
<keyword evidence="1" id="KW-0540">Nuclease</keyword>
<protein>
    <submittedName>
        <fullName evidence="1">Putative endonuclease/reverse transcript</fullName>
    </submittedName>
</protein>
<proteinExistence type="predicted"/>
<evidence type="ECO:0000313" key="1">
    <source>
        <dbReference type="EMBL" id="JAR87890.1"/>
    </source>
</evidence>
<keyword evidence="1" id="KW-0378">Hydrolase</keyword>
<accession>A0A147BAT0</accession>
<keyword evidence="1" id="KW-0255">Endonuclease</keyword>
<organism evidence="1">
    <name type="scientific">Ixodes ricinus</name>
    <name type="common">Common tick</name>
    <name type="synonym">Acarus ricinus</name>
    <dbReference type="NCBI Taxonomy" id="34613"/>
    <lineage>
        <taxon>Eukaryota</taxon>
        <taxon>Metazoa</taxon>
        <taxon>Ecdysozoa</taxon>
        <taxon>Arthropoda</taxon>
        <taxon>Chelicerata</taxon>
        <taxon>Arachnida</taxon>
        <taxon>Acari</taxon>
        <taxon>Parasitiformes</taxon>
        <taxon>Ixodida</taxon>
        <taxon>Ixodoidea</taxon>
        <taxon>Ixodidae</taxon>
        <taxon>Ixodinae</taxon>
        <taxon>Ixodes</taxon>
    </lineage>
</organism>
<dbReference type="GO" id="GO:0004519">
    <property type="term" value="F:endonuclease activity"/>
    <property type="evidence" value="ECO:0007669"/>
    <property type="project" value="UniProtKB-KW"/>
</dbReference>
<sequence>LLGVRLDCRLSFGTHIAEVISRARRMLGFVTRVSRGAGSRTLRRLYTALVLPHLEYCAAVWNPPQATLSASLESVQRRAAYTILRWQTPHVPRYRDIATDDLLAGVGWNSLALRRKISSTRLLATCLLPEAPEVPLARQLRLNRNGGLQPLFARTDRHRNTFIIRAVNLWRSLPSEMTAGLMEKEDIKPICRGAIPHLRS</sequence>